<dbReference type="AlphaFoldDB" id="A0AAV5A0U8"/>
<dbReference type="Pfam" id="PF13847">
    <property type="entry name" value="Methyltransf_31"/>
    <property type="match status" value="1"/>
</dbReference>
<protein>
    <recommendedName>
        <fullName evidence="5">Protein-lysine N-methyltransferase EFM4</fullName>
        <ecNumber evidence="5">2.1.1.-</ecNumber>
    </recommendedName>
    <alternativeName>
        <fullName evidence="5">Elongation factor methyltransferase 4</fullName>
    </alternativeName>
</protein>
<comment type="caution">
    <text evidence="7">The sequence shown here is derived from an EMBL/GenBank/DDBJ whole genome shotgun (WGS) entry which is preliminary data.</text>
</comment>
<dbReference type="InterPro" id="IPR029063">
    <property type="entry name" value="SAM-dependent_MTases_sf"/>
</dbReference>
<dbReference type="EC" id="2.1.1.-" evidence="5"/>
<comment type="function">
    <text evidence="5">S-adenosyl-L-methionine-dependent protein-lysine N-methyltransferase that mono- and dimethylates elongation factor 1-alpha at 'Lys-316'. May play a role in intracellular transport.</text>
</comment>
<comment type="similarity">
    <text evidence="5">Belongs to the class I-like SAM-binding methyltransferase superfamily. EFM4 family.</text>
</comment>
<evidence type="ECO:0000256" key="3">
    <source>
        <dbReference type="ARBA" id="ARBA00022679"/>
    </source>
</evidence>
<keyword evidence="5" id="KW-0813">Transport</keyword>
<evidence type="ECO:0000256" key="5">
    <source>
        <dbReference type="HAMAP-Rule" id="MF_03188"/>
    </source>
</evidence>
<keyword evidence="8" id="KW-1185">Reference proteome</keyword>
<dbReference type="InterPro" id="IPR026635">
    <property type="entry name" value="Efm4/METTL10"/>
</dbReference>
<accession>A0AAV5A0U8</accession>
<sequence length="217" mass="24226">MSFQPSKLGTREYWDNIYDEEIENFEDIGDEGEIWFGEESMLKMVQWVIEHAPPQRNILEVGTGNGVLLCELATNGYDPSHLLGIDYSLGSIALSKRVAEKRGIKDISFSLCDFLSENPLGLGHMDGNGVGQWDLLLDKGTFDAIALSKPDASGKVPADSYPHRVARLLGPGGLFLLTSCNYTEEELRERFVSEETGLTYQYETFYCKPLGLTNLNM</sequence>
<dbReference type="GO" id="GO:0016192">
    <property type="term" value="P:vesicle-mediated transport"/>
    <property type="evidence" value="ECO:0007669"/>
    <property type="project" value="UniProtKB-UniRule"/>
</dbReference>
<evidence type="ECO:0000256" key="1">
    <source>
        <dbReference type="ARBA" id="ARBA00022490"/>
    </source>
</evidence>
<feature type="domain" description="Methyltransferase" evidence="6">
    <location>
        <begin position="57"/>
        <end position="196"/>
    </location>
</feature>
<dbReference type="Proteomes" id="UP001050691">
    <property type="component" value="Unassembled WGS sequence"/>
</dbReference>
<organism evidence="7 8">
    <name type="scientific">Clathrus columnatus</name>
    <dbReference type="NCBI Taxonomy" id="1419009"/>
    <lineage>
        <taxon>Eukaryota</taxon>
        <taxon>Fungi</taxon>
        <taxon>Dikarya</taxon>
        <taxon>Basidiomycota</taxon>
        <taxon>Agaricomycotina</taxon>
        <taxon>Agaricomycetes</taxon>
        <taxon>Phallomycetidae</taxon>
        <taxon>Phallales</taxon>
        <taxon>Clathraceae</taxon>
        <taxon>Clathrus</taxon>
    </lineage>
</organism>
<dbReference type="CDD" id="cd02440">
    <property type="entry name" value="AdoMet_MTases"/>
    <property type="match status" value="1"/>
</dbReference>
<proteinExistence type="inferred from homology"/>
<dbReference type="PANTHER" id="PTHR12843:SF5">
    <property type="entry name" value="EEF1A LYSINE METHYLTRANSFERASE 2"/>
    <property type="match status" value="1"/>
</dbReference>
<dbReference type="InterPro" id="IPR025714">
    <property type="entry name" value="Methyltranfer_dom"/>
</dbReference>
<evidence type="ECO:0000313" key="8">
    <source>
        <dbReference type="Proteomes" id="UP001050691"/>
    </source>
</evidence>
<keyword evidence="1 5" id="KW-0963">Cytoplasm</keyword>
<keyword evidence="4 5" id="KW-0949">S-adenosyl-L-methionine</keyword>
<evidence type="ECO:0000256" key="2">
    <source>
        <dbReference type="ARBA" id="ARBA00022603"/>
    </source>
</evidence>
<dbReference type="GO" id="GO:0016279">
    <property type="term" value="F:protein-lysine N-methyltransferase activity"/>
    <property type="evidence" value="ECO:0007669"/>
    <property type="project" value="UniProtKB-UniRule"/>
</dbReference>
<dbReference type="SUPFAM" id="SSF53335">
    <property type="entry name" value="S-adenosyl-L-methionine-dependent methyltransferases"/>
    <property type="match status" value="1"/>
</dbReference>
<dbReference type="GO" id="GO:0032259">
    <property type="term" value="P:methylation"/>
    <property type="evidence" value="ECO:0007669"/>
    <property type="project" value="UniProtKB-KW"/>
</dbReference>
<dbReference type="EMBL" id="BPWL01000003">
    <property type="protein sequence ID" value="GJJ08266.1"/>
    <property type="molecule type" value="Genomic_DNA"/>
</dbReference>
<gene>
    <name evidence="5" type="primary">EFM4</name>
    <name evidence="7" type="ORF">Clacol_002476</name>
</gene>
<keyword evidence="3 5" id="KW-0808">Transferase</keyword>
<name>A0AAV5A0U8_9AGAM</name>
<dbReference type="Gene3D" id="3.40.50.150">
    <property type="entry name" value="Vaccinia Virus protein VP39"/>
    <property type="match status" value="1"/>
</dbReference>
<evidence type="ECO:0000313" key="7">
    <source>
        <dbReference type="EMBL" id="GJJ08266.1"/>
    </source>
</evidence>
<dbReference type="GO" id="GO:0005737">
    <property type="term" value="C:cytoplasm"/>
    <property type="evidence" value="ECO:0007669"/>
    <property type="project" value="UniProtKB-SubCell"/>
</dbReference>
<comment type="subcellular location">
    <subcellularLocation>
        <location evidence="5">Cytoplasm</location>
    </subcellularLocation>
</comment>
<evidence type="ECO:0000259" key="6">
    <source>
        <dbReference type="Pfam" id="PF13847"/>
    </source>
</evidence>
<dbReference type="PANTHER" id="PTHR12843">
    <property type="entry name" value="PROTEIN-LYSINE N-METHYLTRANSFERASE METTL10"/>
    <property type="match status" value="1"/>
</dbReference>
<keyword evidence="2 5" id="KW-0489">Methyltransferase</keyword>
<dbReference type="HAMAP" id="MF_03188">
    <property type="entry name" value="Methyltr_EFM4"/>
    <property type="match status" value="1"/>
</dbReference>
<evidence type="ECO:0000256" key="4">
    <source>
        <dbReference type="ARBA" id="ARBA00022691"/>
    </source>
</evidence>
<reference evidence="7" key="1">
    <citation type="submission" date="2021-10" db="EMBL/GenBank/DDBJ databases">
        <title>De novo Genome Assembly of Clathrus columnatus (Basidiomycota, Fungi) Using Illumina and Nanopore Sequence Data.</title>
        <authorList>
            <person name="Ogiso-Tanaka E."/>
            <person name="Itagaki H."/>
            <person name="Hosoya T."/>
            <person name="Hosaka K."/>
        </authorList>
    </citation>
    <scope>NUCLEOTIDE SEQUENCE</scope>
    <source>
        <strain evidence="7">MO-923</strain>
    </source>
</reference>